<keyword evidence="2" id="KW-1185">Reference proteome</keyword>
<organism evidence="1 2">
    <name type="scientific">Pseudohalocynthiibacter aestuariivivens</name>
    <dbReference type="NCBI Taxonomy" id="1591409"/>
    <lineage>
        <taxon>Bacteria</taxon>
        <taxon>Pseudomonadati</taxon>
        <taxon>Pseudomonadota</taxon>
        <taxon>Alphaproteobacteria</taxon>
        <taxon>Rhodobacterales</taxon>
        <taxon>Paracoccaceae</taxon>
        <taxon>Pseudohalocynthiibacter</taxon>
    </lineage>
</organism>
<sequence>MIPLAMSFRRLGPTGLLNRWLTSDSSPTSDLYFANACQEILTEGLVTQYSPTVFASASTQLVMRHDARTPAHLTRDCLVYFIDDLWNFRDEDPGLSWFYRNKMALVEARAVDWYLKRANAFVVSTPLLADDLRKMSPQADVYLVNPYWSEPVADLDHFDRHSFDIAYLGGQVHRADLEFLLPAIRRVLDEIPEASFTLSVGHRIPSDLETHPRVRRLQALRWRDYRLLLPKKRFHLALYPLLDTPFNRARSINKIIEHAVTGAVGLYSDWWVENLPKAFATNTLKVPNNSDMWADKIIHCYENRQDVKIKAKALSETIGKLSHKEDQIDLWSKLFKI</sequence>
<dbReference type="Proteomes" id="UP001589683">
    <property type="component" value="Unassembled WGS sequence"/>
</dbReference>
<protein>
    <recommendedName>
        <fullName evidence="3">Glycosyltransferase family 1 protein</fullName>
    </recommendedName>
</protein>
<evidence type="ECO:0008006" key="3">
    <source>
        <dbReference type="Google" id="ProtNLM"/>
    </source>
</evidence>
<accession>A0ABV5JJU7</accession>
<proteinExistence type="predicted"/>
<comment type="caution">
    <text evidence="1">The sequence shown here is derived from an EMBL/GenBank/DDBJ whole genome shotgun (WGS) entry which is preliminary data.</text>
</comment>
<gene>
    <name evidence="1" type="ORF">ACFFUT_14420</name>
</gene>
<name>A0ABV5JJU7_9RHOB</name>
<evidence type="ECO:0000313" key="1">
    <source>
        <dbReference type="EMBL" id="MFB9232983.1"/>
    </source>
</evidence>
<dbReference type="EMBL" id="JBHMEA010000044">
    <property type="protein sequence ID" value="MFB9232983.1"/>
    <property type="molecule type" value="Genomic_DNA"/>
</dbReference>
<reference evidence="1 2" key="1">
    <citation type="submission" date="2024-09" db="EMBL/GenBank/DDBJ databases">
        <authorList>
            <person name="Sun Q."/>
            <person name="Mori K."/>
        </authorList>
    </citation>
    <scope>NUCLEOTIDE SEQUENCE [LARGE SCALE GENOMIC DNA]</scope>
    <source>
        <strain evidence="1 2">CECT 8726</strain>
    </source>
</reference>
<evidence type="ECO:0000313" key="2">
    <source>
        <dbReference type="Proteomes" id="UP001589683"/>
    </source>
</evidence>
<dbReference type="SUPFAM" id="SSF53756">
    <property type="entry name" value="UDP-Glycosyltransferase/glycogen phosphorylase"/>
    <property type="match status" value="1"/>
</dbReference>
<dbReference type="RefSeq" id="WP_213887019.1">
    <property type="nucleotide sequence ID" value="NZ_JAGFNU010000001.1"/>
</dbReference>